<evidence type="ECO:0000256" key="3">
    <source>
        <dbReference type="ARBA" id="ARBA00023157"/>
    </source>
</evidence>
<evidence type="ECO:0000313" key="8">
    <source>
        <dbReference type="Proteomes" id="UP001642540"/>
    </source>
</evidence>
<keyword evidence="8" id="KW-1185">Reference proteome</keyword>
<evidence type="ECO:0000259" key="6">
    <source>
        <dbReference type="PROSITE" id="PS50279"/>
    </source>
</evidence>
<proteinExistence type="predicted"/>
<protein>
    <recommendedName>
        <fullName evidence="6">BPTI/Kunitz inhibitor domain-containing protein</fullName>
    </recommendedName>
</protein>
<dbReference type="PANTHER" id="PTHR10083:SF328">
    <property type="entry name" value="TISSUE FACTOR PATHWAY INHIBITOR"/>
    <property type="match status" value="1"/>
</dbReference>
<evidence type="ECO:0000256" key="1">
    <source>
        <dbReference type="ARBA" id="ARBA00022690"/>
    </source>
</evidence>
<feature type="region of interest" description="Disordered" evidence="4">
    <location>
        <begin position="24"/>
        <end position="95"/>
    </location>
</feature>
<keyword evidence="3" id="KW-1015">Disulfide bond</keyword>
<reference evidence="7 8" key="1">
    <citation type="submission" date="2024-08" db="EMBL/GenBank/DDBJ databases">
        <authorList>
            <person name="Cucini C."/>
            <person name="Frati F."/>
        </authorList>
    </citation>
    <scope>NUCLEOTIDE SEQUENCE [LARGE SCALE GENOMIC DNA]</scope>
</reference>
<dbReference type="SUPFAM" id="SSF57362">
    <property type="entry name" value="BPTI-like"/>
    <property type="match status" value="1"/>
</dbReference>
<dbReference type="Pfam" id="PF00014">
    <property type="entry name" value="Kunitz_BPTI"/>
    <property type="match status" value="1"/>
</dbReference>
<dbReference type="EMBL" id="CAXLJM020000041">
    <property type="protein sequence ID" value="CAL8109657.1"/>
    <property type="molecule type" value="Genomic_DNA"/>
</dbReference>
<dbReference type="PANTHER" id="PTHR10083">
    <property type="entry name" value="KUNITZ-TYPE PROTEASE INHIBITOR-RELATED"/>
    <property type="match status" value="1"/>
</dbReference>
<organism evidence="7 8">
    <name type="scientific">Orchesella dallaii</name>
    <dbReference type="NCBI Taxonomy" id="48710"/>
    <lineage>
        <taxon>Eukaryota</taxon>
        <taxon>Metazoa</taxon>
        <taxon>Ecdysozoa</taxon>
        <taxon>Arthropoda</taxon>
        <taxon>Hexapoda</taxon>
        <taxon>Collembola</taxon>
        <taxon>Entomobryomorpha</taxon>
        <taxon>Entomobryoidea</taxon>
        <taxon>Orchesellidae</taxon>
        <taxon>Orchesellinae</taxon>
        <taxon>Orchesella</taxon>
    </lineage>
</organism>
<dbReference type="InterPro" id="IPR002223">
    <property type="entry name" value="Kunitz_BPTI"/>
</dbReference>
<keyword evidence="2" id="KW-0722">Serine protease inhibitor</keyword>
<dbReference type="InterPro" id="IPR050098">
    <property type="entry name" value="TFPI/VKTCI-like"/>
</dbReference>
<dbReference type="Proteomes" id="UP001642540">
    <property type="component" value="Unassembled WGS sequence"/>
</dbReference>
<dbReference type="Gene3D" id="4.10.410.10">
    <property type="entry name" value="Pancreatic trypsin inhibitor Kunitz domain"/>
    <property type="match status" value="1"/>
</dbReference>
<dbReference type="InterPro" id="IPR020901">
    <property type="entry name" value="Prtase_inh_Kunz-CS"/>
</dbReference>
<evidence type="ECO:0000256" key="5">
    <source>
        <dbReference type="SAM" id="SignalP"/>
    </source>
</evidence>
<keyword evidence="5" id="KW-0732">Signal</keyword>
<dbReference type="InterPro" id="IPR036880">
    <property type="entry name" value="Kunitz_BPTI_sf"/>
</dbReference>
<keyword evidence="1" id="KW-0646">Protease inhibitor</keyword>
<feature type="domain" description="BPTI/Kunitz inhibitor" evidence="6">
    <location>
        <begin position="107"/>
        <end position="157"/>
    </location>
</feature>
<evidence type="ECO:0000256" key="4">
    <source>
        <dbReference type="SAM" id="MobiDB-lite"/>
    </source>
</evidence>
<accession>A0ABP1QPA2</accession>
<feature type="compositionally biased region" description="Low complexity" evidence="4">
    <location>
        <begin position="52"/>
        <end position="62"/>
    </location>
</feature>
<feature type="compositionally biased region" description="Pro residues" evidence="4">
    <location>
        <begin position="31"/>
        <end position="51"/>
    </location>
</feature>
<comment type="caution">
    <text evidence="7">The sequence shown here is derived from an EMBL/GenBank/DDBJ whole genome shotgun (WGS) entry which is preliminary data.</text>
</comment>
<sequence length="177" mass="19367">MQIFRIFSVVLAILPIIMSQDEGAGDAAPEVAPPAAEPTPEVAPPVMPEVPSPVAAEATPDTPEMPPAPAAAPNGPAVVEDDLSGRSDLKMPSNMPMKGRDATPWVCYQNVQPGPCRGYFKKWYYNRKTAMCKQFIYGGCRGNSNSFLTKKECEQFCRAKGRDVLQIWARSYWGNSE</sequence>
<name>A0ABP1QPA2_9HEXA</name>
<dbReference type="SMART" id="SM00131">
    <property type="entry name" value="KU"/>
    <property type="match status" value="1"/>
</dbReference>
<dbReference type="PROSITE" id="PS50279">
    <property type="entry name" value="BPTI_KUNITZ_2"/>
    <property type="match status" value="1"/>
</dbReference>
<dbReference type="PRINTS" id="PR00759">
    <property type="entry name" value="BASICPTASE"/>
</dbReference>
<evidence type="ECO:0000313" key="7">
    <source>
        <dbReference type="EMBL" id="CAL8109657.1"/>
    </source>
</evidence>
<dbReference type="CDD" id="cd00109">
    <property type="entry name" value="Kunitz-type"/>
    <property type="match status" value="1"/>
</dbReference>
<evidence type="ECO:0000256" key="2">
    <source>
        <dbReference type="ARBA" id="ARBA00022900"/>
    </source>
</evidence>
<gene>
    <name evidence="7" type="ORF">ODALV1_LOCUS13566</name>
</gene>
<feature type="chain" id="PRO_5046806457" description="BPTI/Kunitz inhibitor domain-containing protein" evidence="5">
    <location>
        <begin position="20"/>
        <end position="177"/>
    </location>
</feature>
<dbReference type="PROSITE" id="PS00280">
    <property type="entry name" value="BPTI_KUNITZ_1"/>
    <property type="match status" value="1"/>
</dbReference>
<feature type="signal peptide" evidence="5">
    <location>
        <begin position="1"/>
        <end position="19"/>
    </location>
</feature>